<proteinExistence type="predicted"/>
<reference evidence="1" key="1">
    <citation type="submission" date="2014-09" db="EMBL/GenBank/DDBJ databases">
        <authorList>
            <person name="Magalhaes I.L.F."/>
            <person name="Oliveira U."/>
            <person name="Santos F.R."/>
            <person name="Vidigal T.H.D.A."/>
            <person name="Brescovit A.D."/>
            <person name="Santos A.J."/>
        </authorList>
    </citation>
    <scope>NUCLEOTIDE SEQUENCE</scope>
    <source>
        <tissue evidence="1">Shoot tissue taken approximately 20 cm above the soil surface</tissue>
    </source>
</reference>
<evidence type="ECO:0000313" key="1">
    <source>
        <dbReference type="EMBL" id="JAD54452.1"/>
    </source>
</evidence>
<sequence length="29" mass="3164">MQELQIPTKSNSSISPFNSNAVILLDSTK</sequence>
<accession>A0A0A9B553</accession>
<organism evidence="1">
    <name type="scientific">Arundo donax</name>
    <name type="common">Giant reed</name>
    <name type="synonym">Donax arundinaceus</name>
    <dbReference type="NCBI Taxonomy" id="35708"/>
    <lineage>
        <taxon>Eukaryota</taxon>
        <taxon>Viridiplantae</taxon>
        <taxon>Streptophyta</taxon>
        <taxon>Embryophyta</taxon>
        <taxon>Tracheophyta</taxon>
        <taxon>Spermatophyta</taxon>
        <taxon>Magnoliopsida</taxon>
        <taxon>Liliopsida</taxon>
        <taxon>Poales</taxon>
        <taxon>Poaceae</taxon>
        <taxon>PACMAD clade</taxon>
        <taxon>Arundinoideae</taxon>
        <taxon>Arundineae</taxon>
        <taxon>Arundo</taxon>
    </lineage>
</organism>
<dbReference type="AlphaFoldDB" id="A0A0A9B553"/>
<name>A0A0A9B553_ARUDO</name>
<reference evidence="1" key="2">
    <citation type="journal article" date="2015" name="Data Brief">
        <title>Shoot transcriptome of the giant reed, Arundo donax.</title>
        <authorList>
            <person name="Barrero R.A."/>
            <person name="Guerrero F.D."/>
            <person name="Moolhuijzen P."/>
            <person name="Goolsby J.A."/>
            <person name="Tidwell J."/>
            <person name="Bellgard S.E."/>
            <person name="Bellgard M.I."/>
        </authorList>
    </citation>
    <scope>NUCLEOTIDE SEQUENCE</scope>
    <source>
        <tissue evidence="1">Shoot tissue taken approximately 20 cm above the soil surface</tissue>
    </source>
</reference>
<dbReference type="EMBL" id="GBRH01243443">
    <property type="protein sequence ID" value="JAD54452.1"/>
    <property type="molecule type" value="Transcribed_RNA"/>
</dbReference>
<protein>
    <submittedName>
        <fullName evidence="1">Uncharacterized protein</fullName>
    </submittedName>
</protein>